<accession>A0A9P9Z9S2</accession>
<evidence type="ECO:0000259" key="6">
    <source>
        <dbReference type="Pfam" id="PF04577"/>
    </source>
</evidence>
<dbReference type="Pfam" id="PF04577">
    <property type="entry name" value="Glyco_transf_61"/>
    <property type="match status" value="1"/>
</dbReference>
<comment type="caution">
    <text evidence="7">The sequence shown here is derived from an EMBL/GenBank/DDBJ whole genome shotgun (WGS) entry which is preliminary data.</text>
</comment>
<feature type="domain" description="Glycosyltransferase 61 catalytic" evidence="6">
    <location>
        <begin position="266"/>
        <end position="386"/>
    </location>
</feature>
<evidence type="ECO:0000313" key="7">
    <source>
        <dbReference type="EMBL" id="KAJ1684969.1"/>
    </source>
</evidence>
<dbReference type="GO" id="GO:0000139">
    <property type="term" value="C:Golgi membrane"/>
    <property type="evidence" value="ECO:0007669"/>
    <property type="project" value="UniProtKB-SubCell"/>
</dbReference>
<dbReference type="InterPro" id="IPR049625">
    <property type="entry name" value="Glyco_transf_61_cat"/>
</dbReference>
<evidence type="ECO:0000256" key="3">
    <source>
        <dbReference type="ARBA" id="ARBA00022676"/>
    </source>
</evidence>
<evidence type="ECO:0000256" key="2">
    <source>
        <dbReference type="ARBA" id="ARBA00004881"/>
    </source>
</evidence>
<evidence type="ECO:0000256" key="5">
    <source>
        <dbReference type="ARBA" id="ARBA00023180"/>
    </source>
</evidence>
<dbReference type="EMBL" id="JAMQYH010000005">
    <property type="protein sequence ID" value="KAJ1684969.1"/>
    <property type="molecule type" value="Genomic_DNA"/>
</dbReference>
<evidence type="ECO:0000313" key="8">
    <source>
        <dbReference type="Proteomes" id="UP001151287"/>
    </source>
</evidence>
<evidence type="ECO:0000256" key="1">
    <source>
        <dbReference type="ARBA" id="ARBA00004323"/>
    </source>
</evidence>
<keyword evidence="5" id="KW-0325">Glycoprotein</keyword>
<comment type="pathway">
    <text evidence="2">Glycan metabolism.</text>
</comment>
<evidence type="ECO:0000256" key="4">
    <source>
        <dbReference type="ARBA" id="ARBA00022679"/>
    </source>
</evidence>
<dbReference type="PANTHER" id="PTHR20961">
    <property type="entry name" value="GLYCOSYLTRANSFERASE"/>
    <property type="match status" value="1"/>
</dbReference>
<keyword evidence="3" id="KW-0328">Glycosyltransferase</keyword>
<gene>
    <name evidence="7" type="ORF">LUZ63_016359</name>
</gene>
<proteinExistence type="predicted"/>
<comment type="subcellular location">
    <subcellularLocation>
        <location evidence="1">Golgi apparatus membrane</location>
        <topology evidence="1">Single-pass type II membrane protein</topology>
    </subcellularLocation>
</comment>
<keyword evidence="8" id="KW-1185">Reference proteome</keyword>
<dbReference type="PANTHER" id="PTHR20961:SF108">
    <property type="entry name" value="GLYCOSYLTRANSFERASE"/>
    <property type="match status" value="1"/>
</dbReference>
<dbReference type="GO" id="GO:0016763">
    <property type="term" value="F:pentosyltransferase activity"/>
    <property type="evidence" value="ECO:0007669"/>
    <property type="project" value="UniProtKB-ARBA"/>
</dbReference>
<dbReference type="AlphaFoldDB" id="A0A9P9Z9S2"/>
<name>A0A9P9Z9S2_9POAL</name>
<sequence>MAKDSTKHALLGILLIPLIYVFVLRFDATSIRSWAIQLREPQKDADVGQEQLRNQDDEFRVSSKENSIDAEITRLKLQRLLTGKSQEDLLQNEISCIATTYSDMCVTTSAVAIHITTSNTTNLYLTGNQKLPSGTSNITILPYPRKIDLPAMKRTSPVNLLQANSTAAMPPCDVNHVVPAVIFSTGGFAGNFFHDINDLLIPLFLTSSLLRPNVRLILTDYEPWWAKKYQRVLSAVSSYDIITSPSNDAAGKIHCFPGAVVGLTYHGHLACNKTKAPGNLTTVDFLNFLHSSLFLQAHEPPESVAAQKEKPLMVLISRRNSRTLLNEEEVINLAKEVGFRVEIATPKAMSNLQSIAELIHSCRVLLGVHGAGLTNMVFLSPGSVLVQVVPWGLDWVSKAYYHRPTYGMGLKYVEYKINIEESTLIEKYPINHQVIVDPLSIHKKGYEVSKPIYIDGQNVRLNLTRFRNTLETAMQLAEF</sequence>
<reference evidence="7" key="1">
    <citation type="journal article" date="2022" name="Cell">
        <title>Repeat-based holocentromeres influence genome architecture and karyotype evolution.</title>
        <authorList>
            <person name="Hofstatter P.G."/>
            <person name="Thangavel G."/>
            <person name="Lux T."/>
            <person name="Neumann P."/>
            <person name="Vondrak T."/>
            <person name="Novak P."/>
            <person name="Zhang M."/>
            <person name="Costa L."/>
            <person name="Castellani M."/>
            <person name="Scott A."/>
            <person name="Toegelov H."/>
            <person name="Fuchs J."/>
            <person name="Mata-Sucre Y."/>
            <person name="Dias Y."/>
            <person name="Vanzela A.L.L."/>
            <person name="Huettel B."/>
            <person name="Almeida C.C.S."/>
            <person name="Simkova H."/>
            <person name="Souza G."/>
            <person name="Pedrosa-Harand A."/>
            <person name="Macas J."/>
            <person name="Mayer K.F.X."/>
            <person name="Houben A."/>
            <person name="Marques A."/>
        </authorList>
    </citation>
    <scope>NUCLEOTIDE SEQUENCE</scope>
    <source>
        <strain evidence="7">RhyBre1mFocal</strain>
    </source>
</reference>
<keyword evidence="4" id="KW-0808">Transferase</keyword>
<organism evidence="7 8">
    <name type="scientific">Rhynchospora breviuscula</name>
    <dbReference type="NCBI Taxonomy" id="2022672"/>
    <lineage>
        <taxon>Eukaryota</taxon>
        <taxon>Viridiplantae</taxon>
        <taxon>Streptophyta</taxon>
        <taxon>Embryophyta</taxon>
        <taxon>Tracheophyta</taxon>
        <taxon>Spermatophyta</taxon>
        <taxon>Magnoliopsida</taxon>
        <taxon>Liliopsida</taxon>
        <taxon>Poales</taxon>
        <taxon>Cyperaceae</taxon>
        <taxon>Cyperoideae</taxon>
        <taxon>Rhynchosporeae</taxon>
        <taxon>Rhynchospora</taxon>
    </lineage>
</organism>
<dbReference type="InterPro" id="IPR007657">
    <property type="entry name" value="Glycosyltransferase_61"/>
</dbReference>
<dbReference type="OrthoDB" id="529273at2759"/>
<protein>
    <recommendedName>
        <fullName evidence="6">Glycosyltransferase 61 catalytic domain-containing protein</fullName>
    </recommendedName>
</protein>
<dbReference type="Proteomes" id="UP001151287">
    <property type="component" value="Unassembled WGS sequence"/>
</dbReference>